<evidence type="ECO:0000256" key="1">
    <source>
        <dbReference type="SAM" id="MobiDB-lite"/>
    </source>
</evidence>
<sequence length="74" mass="7867">MRYKPLNGGNVPSSRISNIGIESDPSKSSTEGLSLGKGATTSITRTSLQFLSFSALHFLERLATLGLGGRQERA</sequence>
<reference evidence="2 3" key="1">
    <citation type="journal article" date="2022" name="Nat. Ecol. Evol.">
        <title>A masculinizing supergene underlies an exaggerated male reproductive morph in a spider.</title>
        <authorList>
            <person name="Hendrickx F."/>
            <person name="De Corte Z."/>
            <person name="Sonet G."/>
            <person name="Van Belleghem S.M."/>
            <person name="Kostlbacher S."/>
            <person name="Vangestel C."/>
        </authorList>
    </citation>
    <scope>NUCLEOTIDE SEQUENCE [LARGE SCALE GENOMIC DNA]</scope>
    <source>
        <strain evidence="2">W744_W776</strain>
    </source>
</reference>
<feature type="region of interest" description="Disordered" evidence="1">
    <location>
        <begin position="1"/>
        <end position="37"/>
    </location>
</feature>
<proteinExistence type="predicted"/>
<keyword evidence="3" id="KW-1185">Reference proteome</keyword>
<dbReference type="EMBL" id="JAFNEN010000186">
    <property type="protein sequence ID" value="KAG8190331.1"/>
    <property type="molecule type" value="Genomic_DNA"/>
</dbReference>
<evidence type="ECO:0000313" key="3">
    <source>
        <dbReference type="Proteomes" id="UP000827092"/>
    </source>
</evidence>
<comment type="caution">
    <text evidence="2">The sequence shown here is derived from an EMBL/GenBank/DDBJ whole genome shotgun (WGS) entry which is preliminary data.</text>
</comment>
<accession>A0AAV6V357</accession>
<gene>
    <name evidence="2" type="ORF">JTE90_014437</name>
</gene>
<protein>
    <submittedName>
        <fullName evidence="2">Uncharacterized protein</fullName>
    </submittedName>
</protein>
<organism evidence="2 3">
    <name type="scientific">Oedothorax gibbosus</name>
    <dbReference type="NCBI Taxonomy" id="931172"/>
    <lineage>
        <taxon>Eukaryota</taxon>
        <taxon>Metazoa</taxon>
        <taxon>Ecdysozoa</taxon>
        <taxon>Arthropoda</taxon>
        <taxon>Chelicerata</taxon>
        <taxon>Arachnida</taxon>
        <taxon>Araneae</taxon>
        <taxon>Araneomorphae</taxon>
        <taxon>Entelegynae</taxon>
        <taxon>Araneoidea</taxon>
        <taxon>Linyphiidae</taxon>
        <taxon>Erigoninae</taxon>
        <taxon>Oedothorax</taxon>
    </lineage>
</organism>
<name>A0AAV6V357_9ARAC</name>
<dbReference type="Proteomes" id="UP000827092">
    <property type="component" value="Unassembled WGS sequence"/>
</dbReference>
<evidence type="ECO:0000313" key="2">
    <source>
        <dbReference type="EMBL" id="KAG8190331.1"/>
    </source>
</evidence>
<dbReference type="AlphaFoldDB" id="A0AAV6V357"/>